<dbReference type="EMBL" id="BGPR01000651">
    <property type="protein sequence ID" value="GBM30062.1"/>
    <property type="molecule type" value="Genomic_DNA"/>
</dbReference>
<protein>
    <recommendedName>
        <fullName evidence="3">Methionine adenosyltransferase 2 subunit beta</fullName>
    </recommendedName>
    <alternativeName>
        <fullName evidence="4">Methionine adenosyltransferase II beta</fullName>
    </alternativeName>
</protein>
<proteinExistence type="inferred from homology"/>
<dbReference type="GO" id="GO:0006556">
    <property type="term" value="P:S-adenosylmethionine biosynthetic process"/>
    <property type="evidence" value="ECO:0007669"/>
    <property type="project" value="UniProtKB-UniPathway"/>
</dbReference>
<dbReference type="UniPathway" id="UPA00315">
    <property type="reaction ID" value="UER00080"/>
</dbReference>
<evidence type="ECO:0000256" key="2">
    <source>
        <dbReference type="ARBA" id="ARBA00008656"/>
    </source>
</evidence>
<comment type="function">
    <text evidence="5">Regulatory subunit of S-adenosylmethionine synthetase 2, an enzyme that catalyzes the formation of S-adenosylmethionine from methionine and ATP. Regulates MAT2A catalytic activity by changing its kinetic properties, increasing its affinity for L-methionine. Can bind NADP (in vitro).</text>
</comment>
<evidence type="ECO:0000256" key="1">
    <source>
        <dbReference type="ARBA" id="ARBA00005224"/>
    </source>
</evidence>
<dbReference type="GO" id="GO:0048270">
    <property type="term" value="F:methionine adenosyltransferase regulator activity"/>
    <property type="evidence" value="ECO:0007669"/>
    <property type="project" value="TreeGrafter"/>
</dbReference>
<dbReference type="InterPro" id="IPR005913">
    <property type="entry name" value="dTDP_dehydrorham_reduct"/>
</dbReference>
<gene>
    <name evidence="10" type="primary">mat2b_1</name>
    <name evidence="10" type="ORF">AVEN_88277_1</name>
</gene>
<dbReference type="AlphaFoldDB" id="A0A4Y2ELA4"/>
<comment type="similarity">
    <text evidence="2">Belongs to the dTDP-4-dehydrorhamnose reductase family. MAT2B subfamily.</text>
</comment>
<dbReference type="GO" id="GO:0048269">
    <property type="term" value="C:methionine adenosyltransferase complex"/>
    <property type="evidence" value="ECO:0007669"/>
    <property type="project" value="TreeGrafter"/>
</dbReference>
<feature type="region of interest" description="Disordered" evidence="7">
    <location>
        <begin position="206"/>
        <end position="237"/>
    </location>
</feature>
<comment type="pathway">
    <text evidence="1">Amino-acid biosynthesis; S-adenosyl-L-methionine biosynthesis; S-adenosyl-L-methionine from L-methionine: step 1/1.</text>
</comment>
<dbReference type="Proteomes" id="UP000499080">
    <property type="component" value="Unassembled WGS sequence"/>
</dbReference>
<dbReference type="Gene3D" id="3.40.50.720">
    <property type="entry name" value="NAD(P)-binding Rossmann-like Domain"/>
    <property type="match status" value="1"/>
</dbReference>
<evidence type="ECO:0000259" key="8">
    <source>
        <dbReference type="Pfam" id="PF04321"/>
    </source>
</evidence>
<dbReference type="Pfam" id="PF22938">
    <property type="entry name" value="Integrase_p58_C"/>
    <property type="match status" value="1"/>
</dbReference>
<dbReference type="OrthoDB" id="6516679at2759"/>
<evidence type="ECO:0000313" key="10">
    <source>
        <dbReference type="EMBL" id="GBM30062.1"/>
    </source>
</evidence>
<evidence type="ECO:0000256" key="4">
    <source>
        <dbReference type="ARBA" id="ARBA00029977"/>
    </source>
</evidence>
<evidence type="ECO:0000259" key="9">
    <source>
        <dbReference type="Pfam" id="PF22938"/>
    </source>
</evidence>
<dbReference type="GO" id="GO:0016740">
    <property type="term" value="F:transferase activity"/>
    <property type="evidence" value="ECO:0007669"/>
    <property type="project" value="UniProtKB-KW"/>
</dbReference>
<dbReference type="Pfam" id="PF04321">
    <property type="entry name" value="RmlD_sub_bind"/>
    <property type="match status" value="1"/>
</dbReference>
<dbReference type="InterPro" id="IPR054465">
    <property type="entry name" value="Integrase_p58-like_C"/>
</dbReference>
<evidence type="ECO:0000256" key="5">
    <source>
        <dbReference type="ARBA" id="ARBA00045998"/>
    </source>
</evidence>
<dbReference type="InterPro" id="IPR029903">
    <property type="entry name" value="RmlD-like-bd"/>
</dbReference>
<evidence type="ECO:0000256" key="7">
    <source>
        <dbReference type="SAM" id="MobiDB-lite"/>
    </source>
</evidence>
<sequence length="237" mass="26715">MNVIVTGASGLLGRAVVAEFKRNSWKVLGLAHTRVRDDLVQIDLTDNNAVSSIVREFKPHAIVHCAAERSPDRIQCNPKRYNALNVVVPEELAKLADEVKAVFVFISTDYVFCGENPPYGEGDMIEPVNAYGMSKAKAENAVIRANPVRKVGLSEKLLKKYFGPYQVVRKLSEVTYEVQDFDPLTKRRKIKDIVHVVRMKPYYNPDMQKDCLEDSPKIIQDTNPPRAEPESTSPEEK</sequence>
<evidence type="ECO:0000256" key="6">
    <source>
        <dbReference type="ARBA" id="ARBA00046786"/>
    </source>
</evidence>
<reference evidence="10 11" key="1">
    <citation type="journal article" date="2019" name="Sci. Rep.">
        <title>Orb-weaving spider Araneus ventricosus genome elucidates the spidroin gene catalogue.</title>
        <authorList>
            <person name="Kono N."/>
            <person name="Nakamura H."/>
            <person name="Ohtoshi R."/>
            <person name="Moran D.A.P."/>
            <person name="Shinohara A."/>
            <person name="Yoshida Y."/>
            <person name="Fujiwara M."/>
            <person name="Mori M."/>
            <person name="Tomita M."/>
            <person name="Arakawa K."/>
        </authorList>
    </citation>
    <scope>NUCLEOTIDE SEQUENCE [LARGE SCALE GENOMIC DNA]</scope>
</reference>
<feature type="compositionally biased region" description="Basic and acidic residues" evidence="7">
    <location>
        <begin position="207"/>
        <end position="216"/>
    </location>
</feature>
<keyword evidence="10" id="KW-0808">Transferase</keyword>
<accession>A0A4Y2ELA4</accession>
<comment type="caution">
    <text evidence="10">The sequence shown here is derived from an EMBL/GenBank/DDBJ whole genome shotgun (WGS) entry which is preliminary data.</text>
</comment>
<name>A0A4Y2ELA4_ARAVE</name>
<feature type="domain" description="Integrase p58-like C-terminal" evidence="9">
    <location>
        <begin position="163"/>
        <end position="201"/>
    </location>
</feature>
<dbReference type="PANTHER" id="PTHR10491:SF4">
    <property type="entry name" value="METHIONINE ADENOSYLTRANSFERASE 2 SUBUNIT BETA"/>
    <property type="match status" value="1"/>
</dbReference>
<feature type="domain" description="RmlD-like substrate binding" evidence="8">
    <location>
        <begin position="1"/>
        <end position="147"/>
    </location>
</feature>
<dbReference type="SUPFAM" id="SSF51735">
    <property type="entry name" value="NAD(P)-binding Rossmann-fold domains"/>
    <property type="match status" value="1"/>
</dbReference>
<comment type="subunit">
    <text evidence="6">Heterotrimer; composed of a catalytic MAT2A homodimer that binds one regulatory MAT2B chain. Heterohexamer; composed of a central, catalytic MAT2A homotetramer flanked on either side by a regulatory MAT2B chain. NADP binding increases the affinity for MAT2A.</text>
</comment>
<keyword evidence="11" id="KW-1185">Reference proteome</keyword>
<organism evidence="10 11">
    <name type="scientific">Araneus ventricosus</name>
    <name type="common">Orbweaver spider</name>
    <name type="synonym">Epeira ventricosa</name>
    <dbReference type="NCBI Taxonomy" id="182803"/>
    <lineage>
        <taxon>Eukaryota</taxon>
        <taxon>Metazoa</taxon>
        <taxon>Ecdysozoa</taxon>
        <taxon>Arthropoda</taxon>
        <taxon>Chelicerata</taxon>
        <taxon>Arachnida</taxon>
        <taxon>Araneae</taxon>
        <taxon>Araneomorphae</taxon>
        <taxon>Entelegynae</taxon>
        <taxon>Araneoidea</taxon>
        <taxon>Araneidae</taxon>
        <taxon>Araneus</taxon>
    </lineage>
</organism>
<dbReference type="InterPro" id="IPR036291">
    <property type="entry name" value="NAD(P)-bd_dom_sf"/>
</dbReference>
<evidence type="ECO:0000256" key="3">
    <source>
        <dbReference type="ARBA" id="ARBA00021596"/>
    </source>
</evidence>
<evidence type="ECO:0000313" key="11">
    <source>
        <dbReference type="Proteomes" id="UP000499080"/>
    </source>
</evidence>
<dbReference type="PANTHER" id="PTHR10491">
    <property type="entry name" value="DTDP-4-DEHYDRORHAMNOSE REDUCTASE"/>
    <property type="match status" value="1"/>
</dbReference>